<name>A0A4R2LY31_RUBGE</name>
<dbReference type="Pfam" id="PF00881">
    <property type="entry name" value="Nitroreductase"/>
    <property type="match status" value="1"/>
</dbReference>
<dbReference type="InterPro" id="IPR050627">
    <property type="entry name" value="Nitroreductase/BluB"/>
</dbReference>
<reference evidence="5 6" key="1">
    <citation type="submission" date="2019-03" db="EMBL/GenBank/DDBJ databases">
        <title>Genomic Encyclopedia of Type Strains, Phase IV (KMG-IV): sequencing the most valuable type-strain genomes for metagenomic binning, comparative biology and taxonomic classification.</title>
        <authorList>
            <person name="Goeker M."/>
        </authorList>
    </citation>
    <scope>NUCLEOTIDE SEQUENCE [LARGE SCALE GENOMIC DNA]</scope>
    <source>
        <strain evidence="5 6">DSM 1709</strain>
    </source>
</reference>
<dbReference type="Gene3D" id="3.30.950.10">
    <property type="entry name" value="Methyltransferase, Cobalt-precorrin-4 Transmethylase, Domain 2"/>
    <property type="match status" value="1"/>
</dbReference>
<dbReference type="Proteomes" id="UP000295106">
    <property type="component" value="Unassembled WGS sequence"/>
</dbReference>
<evidence type="ECO:0000256" key="1">
    <source>
        <dbReference type="ARBA" id="ARBA00022630"/>
    </source>
</evidence>
<sequence length="360" mass="38217">MSRSEIRPDPACCGLPPALAAVSAAGIALTAPGLASRCVLLDAGALDTADWSALAEPGQTRVFADGGPQATRIAAELQRHGLAADTPAARIDGETVVATGLAALAAGAGTLVVGETVRLSRHFEATPAAAQPAAPGGEHYGPADARRLQRLLAGRRDMRHFRRGERIAPETLQRLLQAAHHAPSVGMMQPWRYLRISDPARREAIAALVARERDATASAMGERAAEFLRLKVEGIRECAELLVAALPPDDGTVFGRRTMPREMVVCSLACSIQNLWLAARVENLGLGWVSMFEPQPLAELLAMPAGAMPLAILCLGPVEAFYPAPMLEIEGWRSRRPWQDAVYENAWGEPASPNSAASKA</sequence>
<keyword evidence="1" id="KW-0285">Flavoprotein</keyword>
<evidence type="ECO:0000256" key="2">
    <source>
        <dbReference type="ARBA" id="ARBA00022643"/>
    </source>
</evidence>
<dbReference type="InterPro" id="IPR000415">
    <property type="entry name" value="Nitroreductase-like"/>
</dbReference>
<dbReference type="PANTHER" id="PTHR23026:SF90">
    <property type="entry name" value="IODOTYROSINE DEIODINASE 1"/>
    <property type="match status" value="1"/>
</dbReference>
<evidence type="ECO:0000313" key="5">
    <source>
        <dbReference type="EMBL" id="TCO98419.1"/>
    </source>
</evidence>
<dbReference type="InterPro" id="IPR029479">
    <property type="entry name" value="Nitroreductase"/>
</dbReference>
<keyword evidence="2" id="KW-0288">FMN</keyword>
<dbReference type="SUPFAM" id="SSF53790">
    <property type="entry name" value="Tetrapyrrole methylase"/>
    <property type="match status" value="1"/>
</dbReference>
<comment type="caution">
    <text evidence="5">The sequence shown here is derived from an EMBL/GenBank/DDBJ whole genome shotgun (WGS) entry which is preliminary data.</text>
</comment>
<dbReference type="SUPFAM" id="SSF55469">
    <property type="entry name" value="FMN-dependent nitroreductase-like"/>
    <property type="match status" value="1"/>
</dbReference>
<dbReference type="RefSeq" id="WP_200222416.1">
    <property type="nucleotide sequence ID" value="NZ_CP181386.1"/>
</dbReference>
<organism evidence="5 6">
    <name type="scientific">Rubrivivax gelatinosus</name>
    <name type="common">Rhodocyclus gelatinosus</name>
    <name type="synonym">Rhodopseudomonas gelatinosa</name>
    <dbReference type="NCBI Taxonomy" id="28068"/>
    <lineage>
        <taxon>Bacteria</taxon>
        <taxon>Pseudomonadati</taxon>
        <taxon>Pseudomonadota</taxon>
        <taxon>Betaproteobacteria</taxon>
        <taxon>Burkholderiales</taxon>
        <taxon>Sphaerotilaceae</taxon>
        <taxon>Rubrivivax</taxon>
    </lineage>
</organism>
<dbReference type="GeneID" id="99683738"/>
<dbReference type="PANTHER" id="PTHR23026">
    <property type="entry name" value="NADPH NITROREDUCTASE"/>
    <property type="match status" value="1"/>
</dbReference>
<dbReference type="GO" id="GO:0008168">
    <property type="term" value="F:methyltransferase activity"/>
    <property type="evidence" value="ECO:0007669"/>
    <property type="project" value="InterPro"/>
</dbReference>
<evidence type="ECO:0000313" key="6">
    <source>
        <dbReference type="Proteomes" id="UP000295106"/>
    </source>
</evidence>
<feature type="domain" description="Nitroreductase" evidence="4">
    <location>
        <begin position="153"/>
        <end position="316"/>
    </location>
</feature>
<dbReference type="Gene3D" id="3.40.109.10">
    <property type="entry name" value="NADH Oxidase"/>
    <property type="match status" value="1"/>
</dbReference>
<dbReference type="InterPro" id="IPR035996">
    <property type="entry name" value="4pyrrol_Methylase_sf"/>
</dbReference>
<dbReference type="NCBIfam" id="TIGR02476">
    <property type="entry name" value="BluB"/>
    <property type="match status" value="1"/>
</dbReference>
<dbReference type="EMBL" id="SLXD01000017">
    <property type="protein sequence ID" value="TCO98419.1"/>
    <property type="molecule type" value="Genomic_DNA"/>
</dbReference>
<dbReference type="AlphaFoldDB" id="A0A4R2LY31"/>
<keyword evidence="3" id="KW-0560">Oxidoreductase</keyword>
<evidence type="ECO:0000259" key="4">
    <source>
        <dbReference type="Pfam" id="PF00881"/>
    </source>
</evidence>
<dbReference type="InterPro" id="IPR014776">
    <property type="entry name" value="4pyrrole_Mease_sub2"/>
</dbReference>
<gene>
    <name evidence="5" type="ORF">EV684_11765</name>
</gene>
<proteinExistence type="predicted"/>
<accession>A0A4R2LY31</accession>
<dbReference type="InterPro" id="IPR012825">
    <property type="entry name" value="BluB"/>
</dbReference>
<evidence type="ECO:0000256" key="3">
    <source>
        <dbReference type="ARBA" id="ARBA00023002"/>
    </source>
</evidence>
<dbReference type="GO" id="GO:0016491">
    <property type="term" value="F:oxidoreductase activity"/>
    <property type="evidence" value="ECO:0007669"/>
    <property type="project" value="UniProtKB-KW"/>
</dbReference>
<protein>
    <submittedName>
        <fullName evidence="5">Cob(II)yrinic acid a,c-diamide reductase /5,6-dimethylbenzimidazole synthase</fullName>
    </submittedName>
</protein>